<dbReference type="GO" id="GO:0004222">
    <property type="term" value="F:metalloendopeptidase activity"/>
    <property type="evidence" value="ECO:0007669"/>
    <property type="project" value="InterPro"/>
</dbReference>
<evidence type="ECO:0000256" key="11">
    <source>
        <dbReference type="RuleBase" id="RU362031"/>
    </source>
</evidence>
<feature type="transmembrane region" description="Helical" evidence="11">
    <location>
        <begin position="125"/>
        <end position="144"/>
    </location>
</feature>
<dbReference type="KEGG" id="poz:I0K15_19825"/>
<protein>
    <recommendedName>
        <fullName evidence="11">Zinc metalloprotease</fullName>
        <ecNumber evidence="11">3.4.24.-</ecNumber>
    </recommendedName>
</protein>
<evidence type="ECO:0000256" key="2">
    <source>
        <dbReference type="ARBA" id="ARBA00004141"/>
    </source>
</evidence>
<feature type="transmembrane region" description="Helical" evidence="11">
    <location>
        <begin position="376"/>
        <end position="405"/>
    </location>
</feature>
<keyword evidence="6 11" id="KW-0378">Hydrolase</keyword>
<dbReference type="PANTHER" id="PTHR42837">
    <property type="entry name" value="REGULATOR OF SIGMA-E PROTEASE RSEP"/>
    <property type="match status" value="1"/>
</dbReference>
<evidence type="ECO:0000256" key="9">
    <source>
        <dbReference type="ARBA" id="ARBA00023049"/>
    </source>
</evidence>
<keyword evidence="7 11" id="KW-0862">Zinc</keyword>
<proteinExistence type="inferred from homology"/>
<evidence type="ECO:0000256" key="6">
    <source>
        <dbReference type="ARBA" id="ARBA00022801"/>
    </source>
</evidence>
<evidence type="ECO:0000256" key="3">
    <source>
        <dbReference type="ARBA" id="ARBA00007931"/>
    </source>
</evidence>
<dbReference type="InterPro" id="IPR041489">
    <property type="entry name" value="PDZ_6"/>
</dbReference>
<evidence type="ECO:0000256" key="1">
    <source>
        <dbReference type="ARBA" id="ARBA00001947"/>
    </source>
</evidence>
<evidence type="ECO:0000256" key="4">
    <source>
        <dbReference type="ARBA" id="ARBA00022670"/>
    </source>
</evidence>
<dbReference type="GO" id="GO:0006508">
    <property type="term" value="P:proteolysis"/>
    <property type="evidence" value="ECO:0007669"/>
    <property type="project" value="UniProtKB-KW"/>
</dbReference>
<dbReference type="Proteomes" id="UP000594800">
    <property type="component" value="Chromosome"/>
</dbReference>
<dbReference type="GO" id="GO:0046872">
    <property type="term" value="F:metal ion binding"/>
    <property type="evidence" value="ECO:0007669"/>
    <property type="project" value="UniProtKB-KW"/>
</dbReference>
<dbReference type="NCBIfam" id="TIGR00054">
    <property type="entry name" value="RIP metalloprotease RseP"/>
    <property type="match status" value="1"/>
</dbReference>
<keyword evidence="4 13" id="KW-0645">Protease</keyword>
<feature type="domain" description="PDZ" evidence="12">
    <location>
        <begin position="206"/>
        <end position="274"/>
    </location>
</feature>
<evidence type="ECO:0000256" key="5">
    <source>
        <dbReference type="ARBA" id="ARBA00022692"/>
    </source>
</evidence>
<comment type="similarity">
    <text evidence="3 11">Belongs to the peptidase M50B family.</text>
</comment>
<feature type="transmembrane region" description="Helical" evidence="11">
    <location>
        <begin position="12"/>
        <end position="30"/>
    </location>
</feature>
<dbReference type="EMBL" id="CP064942">
    <property type="protein sequence ID" value="QPH53990.1"/>
    <property type="molecule type" value="Genomic_DNA"/>
</dbReference>
<evidence type="ECO:0000313" key="13">
    <source>
        <dbReference type="EMBL" id="QPH53990.1"/>
    </source>
</evidence>
<organism evidence="13 14">
    <name type="scientific">Pontivivens ytuae</name>
    <dbReference type="NCBI Taxonomy" id="2789856"/>
    <lineage>
        <taxon>Bacteria</taxon>
        <taxon>Pseudomonadati</taxon>
        <taxon>Pseudomonadota</taxon>
        <taxon>Alphaproteobacteria</taxon>
        <taxon>Rhodobacterales</taxon>
        <taxon>Paracoccaceae</taxon>
        <taxon>Pontivivens</taxon>
    </lineage>
</organism>
<comment type="cofactor">
    <cofactor evidence="1 11">
        <name>Zn(2+)</name>
        <dbReference type="ChEBI" id="CHEBI:29105"/>
    </cofactor>
</comment>
<sequence>MEFISDLPIIGGFLGAVLPFIVVIAIVVFVHEFGHYIVGRWCGIHAEVFSLGFGKELWSRTDSRGTVWRIGALPLGGYVKFLGDADGASRPDQSAVEGMDAETRARSFPGAALWKRALTVSAGPIANFILTIAIFLGFIAWNGLAVEEPVIGGIPDSVVSATPLQAGDIVRQVGDTEVTTYVEMVEAFSDLPSDTTTPFLVERDGEVLTLAVPYPRPPYVVGVRPLSAASQAGIEAGDLLLSANDKPLPDFDALLAAVGNSEGVPIDITLRRGDETMTMTMTPRVEDVPTADGFERRAIIGVTVGTYIEPAVRTAGPIEALSVATSRMFAIITGTIDGIGHMIAGSLSPSNINGPVGIAQVSGETAGQGLTNFIQLIALISTAIGLMNLFPIPVLDGGHLVFYAIEAVTGRQPKGRWVDIAMAVGLAMVLSLMVFATYNDLSRLSL</sequence>
<keyword evidence="8 11" id="KW-1133">Transmembrane helix</keyword>
<dbReference type="InterPro" id="IPR004387">
    <property type="entry name" value="Pept_M50_Zn"/>
</dbReference>
<dbReference type="RefSeq" id="WP_196103199.1">
    <property type="nucleotide sequence ID" value="NZ_CP064942.1"/>
</dbReference>
<dbReference type="Pfam" id="PF02163">
    <property type="entry name" value="Peptidase_M50"/>
    <property type="match status" value="1"/>
</dbReference>
<dbReference type="SMART" id="SM00228">
    <property type="entry name" value="PDZ"/>
    <property type="match status" value="2"/>
</dbReference>
<dbReference type="GO" id="GO:0016020">
    <property type="term" value="C:membrane"/>
    <property type="evidence" value="ECO:0007669"/>
    <property type="project" value="UniProtKB-SubCell"/>
</dbReference>
<keyword evidence="5 11" id="KW-0812">Transmembrane</keyword>
<keyword evidence="9 11" id="KW-0482">Metalloprotease</keyword>
<keyword evidence="11" id="KW-0479">Metal-binding</keyword>
<keyword evidence="14" id="KW-1185">Reference proteome</keyword>
<evidence type="ECO:0000256" key="7">
    <source>
        <dbReference type="ARBA" id="ARBA00022833"/>
    </source>
</evidence>
<dbReference type="InterPro" id="IPR008915">
    <property type="entry name" value="Peptidase_M50"/>
</dbReference>
<dbReference type="Gene3D" id="2.30.42.10">
    <property type="match status" value="2"/>
</dbReference>
<evidence type="ECO:0000256" key="10">
    <source>
        <dbReference type="ARBA" id="ARBA00023136"/>
    </source>
</evidence>
<dbReference type="EC" id="3.4.24.-" evidence="11"/>
<comment type="subcellular location">
    <subcellularLocation>
        <location evidence="2">Membrane</location>
        <topology evidence="2">Multi-pass membrane protein</topology>
    </subcellularLocation>
</comment>
<keyword evidence="10 11" id="KW-0472">Membrane</keyword>
<dbReference type="InterPro" id="IPR036034">
    <property type="entry name" value="PDZ_sf"/>
</dbReference>
<name>A0A7S9QCN3_9RHOB</name>
<dbReference type="CDD" id="cd06163">
    <property type="entry name" value="S2P-M50_PDZ_RseP-like"/>
    <property type="match status" value="1"/>
</dbReference>
<evidence type="ECO:0000256" key="8">
    <source>
        <dbReference type="ARBA" id="ARBA00022989"/>
    </source>
</evidence>
<gene>
    <name evidence="13" type="primary">rseP</name>
    <name evidence="13" type="ORF">I0K15_19825</name>
</gene>
<feature type="domain" description="PDZ" evidence="12">
    <location>
        <begin position="140"/>
        <end position="205"/>
    </location>
</feature>
<evidence type="ECO:0000259" key="12">
    <source>
        <dbReference type="SMART" id="SM00228"/>
    </source>
</evidence>
<dbReference type="AlphaFoldDB" id="A0A7S9QCN3"/>
<dbReference type="SUPFAM" id="SSF50156">
    <property type="entry name" value="PDZ domain-like"/>
    <property type="match status" value="2"/>
</dbReference>
<evidence type="ECO:0000313" key="14">
    <source>
        <dbReference type="Proteomes" id="UP000594800"/>
    </source>
</evidence>
<dbReference type="InterPro" id="IPR001478">
    <property type="entry name" value="PDZ"/>
</dbReference>
<dbReference type="Pfam" id="PF17820">
    <property type="entry name" value="PDZ_6"/>
    <property type="match status" value="1"/>
</dbReference>
<reference evidence="13 14" key="1">
    <citation type="submission" date="2020-11" db="EMBL/GenBank/DDBJ databases">
        <title>Description of Pontivivens ytuae sp. nov. isolated from deep sea sediment of Mariana Trench.</title>
        <authorList>
            <person name="Wang Z."/>
            <person name="Sun Q.-L."/>
            <person name="Xu X.-D."/>
            <person name="Tang Y.-Z."/>
            <person name="Zhang J."/>
        </authorList>
    </citation>
    <scope>NUCLEOTIDE SEQUENCE [LARGE SCALE GENOMIC DNA]</scope>
    <source>
        <strain evidence="13 14">MT2928</strain>
    </source>
</reference>
<dbReference type="PANTHER" id="PTHR42837:SF2">
    <property type="entry name" value="MEMBRANE METALLOPROTEASE ARASP2, CHLOROPLASTIC-RELATED"/>
    <property type="match status" value="1"/>
</dbReference>
<feature type="transmembrane region" description="Helical" evidence="11">
    <location>
        <begin position="417"/>
        <end position="438"/>
    </location>
</feature>
<accession>A0A7S9QCN3</accession>